<dbReference type="EMBL" id="JBELQA010000004">
    <property type="protein sequence ID" value="MFL9830818.1"/>
    <property type="molecule type" value="Genomic_DNA"/>
</dbReference>
<comment type="caution">
    <text evidence="2">The sequence shown here is derived from an EMBL/GenBank/DDBJ whole genome shotgun (WGS) entry which is preliminary data.</text>
</comment>
<feature type="transmembrane region" description="Helical" evidence="1">
    <location>
        <begin position="47"/>
        <end position="63"/>
    </location>
</feature>
<reference evidence="2 3" key="1">
    <citation type="submission" date="2024-06" db="EMBL/GenBank/DDBJ databases">
        <authorList>
            <person name="Kaempfer P."/>
            <person name="Viver T."/>
        </authorList>
    </citation>
    <scope>NUCLEOTIDE SEQUENCE [LARGE SCALE GENOMIC DNA]</scope>
    <source>
        <strain evidence="2 3">ST-87</strain>
    </source>
</reference>
<keyword evidence="1" id="KW-1133">Transmembrane helix</keyword>
<gene>
    <name evidence="2" type="ORF">ABS764_08155</name>
</gene>
<proteinExistence type="predicted"/>
<evidence type="ECO:0000313" key="2">
    <source>
        <dbReference type="EMBL" id="MFL9830818.1"/>
    </source>
</evidence>
<keyword evidence="1" id="KW-0812">Transmembrane</keyword>
<organism evidence="2 3">
    <name type="scientific">Flavobacterium plantiphilum</name>
    <dbReference type="NCBI Taxonomy" id="3163297"/>
    <lineage>
        <taxon>Bacteria</taxon>
        <taxon>Pseudomonadati</taxon>
        <taxon>Bacteroidota</taxon>
        <taxon>Flavobacteriia</taxon>
        <taxon>Flavobacteriales</taxon>
        <taxon>Flavobacteriaceae</taxon>
        <taxon>Flavobacterium</taxon>
    </lineage>
</organism>
<accession>A0ABW8XSF5</accession>
<name>A0ABW8XSF5_9FLAO</name>
<feature type="transmembrane region" description="Helical" evidence="1">
    <location>
        <begin position="75"/>
        <end position="102"/>
    </location>
</feature>
<keyword evidence="1" id="KW-0472">Membrane</keyword>
<protein>
    <submittedName>
        <fullName evidence="2">Uncharacterized protein</fullName>
    </submittedName>
</protein>
<sequence>MIITIKKIIFWFSIMFIILSILSLTIVQKLPYEFADIKVQNHFYDTIIFGLPFAILLTLFGTLKKENSNPKNWTFGILTVLTSAICFIGQLYMIFAFGFGYWTTTKTIFKHRKENLEIKEQLYDIGAFGYGGFRIVETKPFMYFWILPTPIDTATINKKEWKFVNKEGNIKFP</sequence>
<dbReference type="RefSeq" id="WP_408081297.1">
    <property type="nucleotide sequence ID" value="NZ_JBELQA010000004.1"/>
</dbReference>
<feature type="transmembrane region" description="Helical" evidence="1">
    <location>
        <begin position="9"/>
        <end position="27"/>
    </location>
</feature>
<evidence type="ECO:0000313" key="3">
    <source>
        <dbReference type="Proteomes" id="UP001629260"/>
    </source>
</evidence>
<dbReference type="Proteomes" id="UP001629260">
    <property type="component" value="Unassembled WGS sequence"/>
</dbReference>
<keyword evidence="3" id="KW-1185">Reference proteome</keyword>
<evidence type="ECO:0000256" key="1">
    <source>
        <dbReference type="SAM" id="Phobius"/>
    </source>
</evidence>